<gene>
    <name evidence="2" type="ORF">ElyMa_006418000</name>
</gene>
<organism evidence="2 3">
    <name type="scientific">Elysia marginata</name>
    <dbReference type="NCBI Taxonomy" id="1093978"/>
    <lineage>
        <taxon>Eukaryota</taxon>
        <taxon>Metazoa</taxon>
        <taxon>Spiralia</taxon>
        <taxon>Lophotrochozoa</taxon>
        <taxon>Mollusca</taxon>
        <taxon>Gastropoda</taxon>
        <taxon>Heterobranchia</taxon>
        <taxon>Euthyneura</taxon>
        <taxon>Panpulmonata</taxon>
        <taxon>Sacoglossa</taxon>
        <taxon>Placobranchoidea</taxon>
        <taxon>Plakobranchidae</taxon>
        <taxon>Elysia</taxon>
    </lineage>
</organism>
<keyword evidence="3" id="KW-1185">Reference proteome</keyword>
<feature type="region of interest" description="Disordered" evidence="1">
    <location>
        <begin position="33"/>
        <end position="90"/>
    </location>
</feature>
<dbReference type="EMBL" id="BMAT01012884">
    <property type="protein sequence ID" value="GFS01228.1"/>
    <property type="molecule type" value="Genomic_DNA"/>
</dbReference>
<accession>A0AAV4HSX5</accession>
<feature type="compositionally biased region" description="Polar residues" evidence="1">
    <location>
        <begin position="63"/>
        <end position="76"/>
    </location>
</feature>
<comment type="caution">
    <text evidence="2">The sequence shown here is derived from an EMBL/GenBank/DDBJ whole genome shotgun (WGS) entry which is preliminary data.</text>
</comment>
<evidence type="ECO:0000313" key="3">
    <source>
        <dbReference type="Proteomes" id="UP000762676"/>
    </source>
</evidence>
<dbReference type="AlphaFoldDB" id="A0AAV4HSX5"/>
<proteinExistence type="predicted"/>
<name>A0AAV4HSX5_9GAST</name>
<sequence>MNNIIRERIWRWFGHVCKRPQEYLTRLALRRDPSWTKKQRTAKKKDPEEDDGEGPERKVSLLRNATPNSSGPTENQSSSTASSARRLRED</sequence>
<protein>
    <submittedName>
        <fullName evidence="2">Uncharacterized protein</fullName>
    </submittedName>
</protein>
<evidence type="ECO:0000313" key="2">
    <source>
        <dbReference type="EMBL" id="GFS01228.1"/>
    </source>
</evidence>
<reference evidence="2 3" key="1">
    <citation type="journal article" date="2021" name="Elife">
        <title>Chloroplast acquisition without the gene transfer in kleptoplastic sea slugs, Plakobranchus ocellatus.</title>
        <authorList>
            <person name="Maeda T."/>
            <person name="Takahashi S."/>
            <person name="Yoshida T."/>
            <person name="Shimamura S."/>
            <person name="Takaki Y."/>
            <person name="Nagai Y."/>
            <person name="Toyoda A."/>
            <person name="Suzuki Y."/>
            <person name="Arimoto A."/>
            <person name="Ishii H."/>
            <person name="Satoh N."/>
            <person name="Nishiyama T."/>
            <person name="Hasebe M."/>
            <person name="Maruyama T."/>
            <person name="Minagawa J."/>
            <person name="Obokata J."/>
            <person name="Shigenobu S."/>
        </authorList>
    </citation>
    <scope>NUCLEOTIDE SEQUENCE [LARGE SCALE GENOMIC DNA]</scope>
</reference>
<evidence type="ECO:0000256" key="1">
    <source>
        <dbReference type="SAM" id="MobiDB-lite"/>
    </source>
</evidence>
<dbReference type="Proteomes" id="UP000762676">
    <property type="component" value="Unassembled WGS sequence"/>
</dbReference>